<evidence type="ECO:0000259" key="2">
    <source>
        <dbReference type="Pfam" id="PF01551"/>
    </source>
</evidence>
<dbReference type="Gene3D" id="2.70.70.10">
    <property type="entry name" value="Glucose Permease (Domain IIA)"/>
    <property type="match status" value="1"/>
</dbReference>
<keyword evidence="4" id="KW-1185">Reference proteome</keyword>
<proteinExistence type="predicted"/>
<dbReference type="GO" id="GO:0016787">
    <property type="term" value="F:hydrolase activity"/>
    <property type="evidence" value="ECO:0007669"/>
    <property type="project" value="UniProtKB-KW"/>
</dbReference>
<dbReference type="EC" id="3.4.24.-" evidence="3"/>
<feature type="domain" description="M23ase beta-sheet core" evidence="2">
    <location>
        <begin position="26"/>
        <end position="117"/>
    </location>
</feature>
<organism evidence="3 4">
    <name type="scientific">Paenibacillus enshidis</name>
    <dbReference type="NCBI Taxonomy" id="1458439"/>
    <lineage>
        <taxon>Bacteria</taxon>
        <taxon>Bacillati</taxon>
        <taxon>Bacillota</taxon>
        <taxon>Bacilli</taxon>
        <taxon>Bacillales</taxon>
        <taxon>Paenibacillaceae</taxon>
        <taxon>Paenibacillus</taxon>
    </lineage>
</organism>
<reference evidence="3 4" key="1">
    <citation type="submission" date="2024-09" db="EMBL/GenBank/DDBJ databases">
        <title>Paenibacillus zeirhizospherea sp. nov., isolated from surface of the maize (Zea mays) roots in a horticulture field, Hungary.</title>
        <authorList>
            <person name="Marton D."/>
            <person name="Farkas M."/>
            <person name="Bedics A."/>
            <person name="Toth E."/>
            <person name="Tancsics A."/>
            <person name="Boka K."/>
            <person name="Maroti G."/>
            <person name="Kriszt B."/>
            <person name="Cserhati M."/>
        </authorList>
    </citation>
    <scope>NUCLEOTIDE SEQUENCE [LARGE SCALE GENOMIC DNA]</scope>
    <source>
        <strain evidence="3 4">KCTC 33519</strain>
    </source>
</reference>
<dbReference type="InterPro" id="IPR016047">
    <property type="entry name" value="M23ase_b-sheet_dom"/>
</dbReference>
<dbReference type="InterPro" id="IPR050570">
    <property type="entry name" value="Cell_wall_metabolism_enzyme"/>
</dbReference>
<name>A0ABV5AWF2_9BACL</name>
<gene>
    <name evidence="3" type="ORF">ACE41H_17435</name>
</gene>
<evidence type="ECO:0000313" key="3">
    <source>
        <dbReference type="EMBL" id="MFB5268548.1"/>
    </source>
</evidence>
<evidence type="ECO:0000313" key="4">
    <source>
        <dbReference type="Proteomes" id="UP001580346"/>
    </source>
</evidence>
<sequence>MITQNAGASVEPQAVASLARKAVVFNDSVYSPVDGRIVEVMDGIDDNVPNVLGGNAANMIIINYKDYDILLLHLKKNSLLVKKDDFVRAGQEIAKIGNSGYSSEPHLHIHAIRHDNSSDYFNGTSVPITFHGIYLKRNDLLLDQTLIFR</sequence>
<dbReference type="Pfam" id="PF01551">
    <property type="entry name" value="Peptidase_M23"/>
    <property type="match status" value="1"/>
</dbReference>
<dbReference type="PANTHER" id="PTHR21666">
    <property type="entry name" value="PEPTIDASE-RELATED"/>
    <property type="match status" value="1"/>
</dbReference>
<keyword evidence="3" id="KW-0378">Hydrolase</keyword>
<protein>
    <submittedName>
        <fullName evidence="3">M23 family metallopeptidase</fullName>
        <ecNumber evidence="3">3.4.24.-</ecNumber>
    </submittedName>
</protein>
<keyword evidence="1" id="KW-0732">Signal</keyword>
<dbReference type="PANTHER" id="PTHR21666:SF289">
    <property type="entry name" value="L-ALA--D-GLU ENDOPEPTIDASE"/>
    <property type="match status" value="1"/>
</dbReference>
<dbReference type="InterPro" id="IPR011055">
    <property type="entry name" value="Dup_hybrid_motif"/>
</dbReference>
<dbReference type="EMBL" id="JBHHMI010000017">
    <property type="protein sequence ID" value="MFB5268548.1"/>
    <property type="molecule type" value="Genomic_DNA"/>
</dbReference>
<dbReference type="CDD" id="cd12797">
    <property type="entry name" value="M23_peptidase"/>
    <property type="match status" value="1"/>
</dbReference>
<evidence type="ECO:0000256" key="1">
    <source>
        <dbReference type="ARBA" id="ARBA00022729"/>
    </source>
</evidence>
<dbReference type="Proteomes" id="UP001580346">
    <property type="component" value="Unassembled WGS sequence"/>
</dbReference>
<dbReference type="SUPFAM" id="SSF51261">
    <property type="entry name" value="Duplicated hybrid motif"/>
    <property type="match status" value="1"/>
</dbReference>
<accession>A0ABV5AWF2</accession>
<dbReference type="RefSeq" id="WP_375356777.1">
    <property type="nucleotide sequence ID" value="NZ_JBHHMI010000017.1"/>
</dbReference>
<comment type="caution">
    <text evidence="3">The sequence shown here is derived from an EMBL/GenBank/DDBJ whole genome shotgun (WGS) entry which is preliminary data.</text>
</comment>